<dbReference type="InterPro" id="IPR023346">
    <property type="entry name" value="Lysozyme-like_dom_sf"/>
</dbReference>
<keyword evidence="13 23" id="KW-0133">Cell shape</keyword>
<dbReference type="GO" id="GO:0071555">
    <property type="term" value="P:cell wall organization"/>
    <property type="evidence" value="ECO:0007669"/>
    <property type="project" value="UniProtKB-UniRule"/>
</dbReference>
<dbReference type="SUPFAM" id="SSF53955">
    <property type="entry name" value="Lysozyme-like"/>
    <property type="match status" value="1"/>
</dbReference>
<keyword evidence="16" id="KW-0046">Antibiotic resistance</keyword>
<keyword evidence="14 23" id="KW-0573">Peptidoglycan synthesis</keyword>
<comment type="pathway">
    <text evidence="3 23">Cell wall biogenesis; peptidoglycan biosynthesis.</text>
</comment>
<gene>
    <name evidence="29" type="ORF">SAMN02949497_3490</name>
</gene>
<evidence type="ECO:0000256" key="9">
    <source>
        <dbReference type="ARBA" id="ARBA00022670"/>
    </source>
</evidence>
<comment type="catalytic activity">
    <reaction evidence="20">
        <text>Preferential cleavage: (Ac)2-L-Lys-D-Ala-|-D-Ala. Also transpeptidation of peptidyl-alanyl moieties that are N-acyl substituents of D-alanine.</text>
        <dbReference type="EC" id="3.4.16.4"/>
    </reaction>
</comment>
<evidence type="ECO:0000256" key="23">
    <source>
        <dbReference type="PIRNR" id="PIRNR002799"/>
    </source>
</evidence>
<dbReference type="GO" id="GO:0005886">
    <property type="term" value="C:plasma membrane"/>
    <property type="evidence" value="ECO:0007669"/>
    <property type="project" value="UniProtKB-SubCell"/>
</dbReference>
<evidence type="ECO:0000256" key="18">
    <source>
        <dbReference type="ARBA" id="ARBA00023316"/>
    </source>
</evidence>
<dbReference type="InterPro" id="IPR028166">
    <property type="entry name" value="UB2H"/>
</dbReference>
<keyword evidence="18 23" id="KW-0961">Cell wall biogenesis/degradation</keyword>
<evidence type="ECO:0000256" key="21">
    <source>
        <dbReference type="ARBA" id="ARBA00049902"/>
    </source>
</evidence>
<evidence type="ECO:0000313" key="30">
    <source>
        <dbReference type="Proteomes" id="UP000192923"/>
    </source>
</evidence>
<feature type="domain" description="Bifunctional transglycosylase second" evidence="28">
    <location>
        <begin position="60"/>
        <end position="144"/>
    </location>
</feature>
<dbReference type="SUPFAM" id="SSF56601">
    <property type="entry name" value="beta-lactamase/transpeptidase-like"/>
    <property type="match status" value="1"/>
</dbReference>
<dbReference type="Proteomes" id="UP000192923">
    <property type="component" value="Unassembled WGS sequence"/>
</dbReference>
<accession>A0A1Y6D0E7</accession>
<feature type="active site" description="Acyl-ester intermediate; for transpeptidase activity" evidence="24">
    <location>
        <position position="458"/>
    </location>
</feature>
<keyword evidence="11 23" id="KW-0808">Transferase</keyword>
<dbReference type="FunFam" id="1.10.3810.10:FF:000001">
    <property type="entry name" value="Penicillin-binding protein 1A"/>
    <property type="match status" value="1"/>
</dbReference>
<keyword evidence="15 25" id="KW-0472">Membrane</keyword>
<dbReference type="GO" id="GO:0030288">
    <property type="term" value="C:outer membrane-bounded periplasmic space"/>
    <property type="evidence" value="ECO:0007669"/>
    <property type="project" value="TreeGrafter"/>
</dbReference>
<keyword evidence="7" id="KW-1003">Cell membrane</keyword>
<dbReference type="Gene3D" id="3.30.2060.10">
    <property type="entry name" value="Penicillin-binding protein 1b domain"/>
    <property type="match status" value="1"/>
</dbReference>
<proteinExistence type="inferred from homology"/>
<dbReference type="GO" id="GO:0046677">
    <property type="term" value="P:response to antibiotic"/>
    <property type="evidence" value="ECO:0007669"/>
    <property type="project" value="UniProtKB-UniRule"/>
</dbReference>
<keyword evidence="17" id="KW-0511">Multifunctional enzyme</keyword>
<dbReference type="EMBL" id="FXAM01000001">
    <property type="protein sequence ID" value="SMF96107.1"/>
    <property type="molecule type" value="Genomic_DNA"/>
</dbReference>
<dbReference type="Pfam" id="PF14814">
    <property type="entry name" value="UB2H"/>
    <property type="match status" value="1"/>
</dbReference>
<feature type="active site" description="Proton donor; for transglycosylase activity" evidence="24">
    <location>
        <position position="180"/>
    </location>
</feature>
<evidence type="ECO:0000259" key="27">
    <source>
        <dbReference type="Pfam" id="PF00912"/>
    </source>
</evidence>
<organism evidence="29 30">
    <name type="scientific">Methylomagnum ishizawai</name>
    <dbReference type="NCBI Taxonomy" id="1760988"/>
    <lineage>
        <taxon>Bacteria</taxon>
        <taxon>Pseudomonadati</taxon>
        <taxon>Pseudomonadota</taxon>
        <taxon>Gammaproteobacteria</taxon>
        <taxon>Methylococcales</taxon>
        <taxon>Methylococcaceae</taxon>
        <taxon>Methylomagnum</taxon>
    </lineage>
</organism>
<reference evidence="29 30" key="1">
    <citation type="submission" date="2016-12" db="EMBL/GenBank/DDBJ databases">
        <authorList>
            <person name="Song W.-J."/>
            <person name="Kurnit D.M."/>
        </authorList>
    </citation>
    <scope>NUCLEOTIDE SEQUENCE [LARGE SCALE GENOMIC DNA]</scope>
    <source>
        <strain evidence="29 30">175</strain>
    </source>
</reference>
<dbReference type="GO" id="GO:0006508">
    <property type="term" value="P:proteolysis"/>
    <property type="evidence" value="ECO:0007669"/>
    <property type="project" value="UniProtKB-KW"/>
</dbReference>
<dbReference type="Gene3D" id="3.40.710.10">
    <property type="entry name" value="DD-peptidase/beta-lactamase superfamily"/>
    <property type="match status" value="1"/>
</dbReference>
<dbReference type="GO" id="GO:0008955">
    <property type="term" value="F:peptidoglycan glycosyltransferase activity"/>
    <property type="evidence" value="ECO:0007669"/>
    <property type="project" value="UniProtKB-UniRule"/>
</dbReference>
<dbReference type="UniPathway" id="UPA00219"/>
<evidence type="ECO:0000256" key="3">
    <source>
        <dbReference type="ARBA" id="ARBA00004752"/>
    </source>
</evidence>
<evidence type="ECO:0000256" key="2">
    <source>
        <dbReference type="ARBA" id="ARBA00004236"/>
    </source>
</evidence>
<dbReference type="AlphaFoldDB" id="A0A1Y6D0E7"/>
<evidence type="ECO:0000313" key="29">
    <source>
        <dbReference type="EMBL" id="SMF96107.1"/>
    </source>
</evidence>
<evidence type="ECO:0000256" key="5">
    <source>
        <dbReference type="ARBA" id="ARBA00007739"/>
    </source>
</evidence>
<evidence type="ECO:0000256" key="22">
    <source>
        <dbReference type="NCBIfam" id="TIGR02071"/>
    </source>
</evidence>
<feature type="transmembrane region" description="Helical" evidence="25">
    <location>
        <begin position="12"/>
        <end position="33"/>
    </location>
</feature>
<feature type="domain" description="Glycosyl transferase family 51" evidence="27">
    <location>
        <begin position="157"/>
        <end position="327"/>
    </location>
</feature>
<sequence length="764" mass="84572">MRPARRRPSGGFRRLLILAAPFLIAGFMAYIAYLDYTVREQFEGKRWALPARVYADPAELYAGAHWDAAQLLWLLDELKYREDAGLSSQGAYYRVRDGIVLKTREFRFWDKAEPAREVRVRFAGGGVAELMDMERGQSLPLLRMEPIQIGSFYPALKEDRVLIKLRQAPDLLLKALFSTEDREFYQHHGVSARGILRAIVADIRAGALVQGGSTLTQQLVKNFFLTSERTWWRKLNEIFMALILEARYSKEEILEAYLNEIYLGQDGARAIHGFGLASRYYFSRSLDELELHHVALLVALVRGPSVYDPFKSPDKTHKRRDLVLDEMVEQGYINAKQAATAQARPLDVIQNPHQAISRYPAFLDLVRRQLQREYRPEDLTSEGLRIFTTLDVNVQRHLEQATTAILKKLDIQTRSTQLETAAIVTRRANGEIAALMGGRDPGAAGFNRALDAERQIGSLYKPVVYLTALASPRKYTLTTPLQDSAVRVKSPGSPVWLPKNYDNREHGAVPLYRALAHSYNLATIRLGMSLGVGNTVKTLRKLGVDKPVDQVPALLLGTLALTPFEVAGMYQTLASEGFITPLRAIQAVVAQDGKTLRRYGLSVKQSLDATSVYLVDIALRSVLREGTGRPAYAYLPSTLDAAGKTGTTNELRDSWFAGFTGDYLGVVWVGRDDNQPAQLTGAQGALKVWAATLGAVSHEPLALDPPDNLEWAWIDRETGGRTDEGCPGAARFPFVAGSVPGRSSACGGGVPEAAGGEAGIKDLF</sequence>
<evidence type="ECO:0000256" key="4">
    <source>
        <dbReference type="ARBA" id="ARBA00007090"/>
    </source>
</evidence>
<evidence type="ECO:0000256" key="15">
    <source>
        <dbReference type="ARBA" id="ARBA00023136"/>
    </source>
</evidence>
<dbReference type="Gene3D" id="1.10.3810.10">
    <property type="entry name" value="Biosynthetic peptidoglycan transglycosylase-like"/>
    <property type="match status" value="1"/>
</dbReference>
<dbReference type="RefSeq" id="WP_254899400.1">
    <property type="nucleotide sequence ID" value="NZ_FXAM01000001.1"/>
</dbReference>
<dbReference type="InterPro" id="IPR036950">
    <property type="entry name" value="PBP_transglycosylase"/>
</dbReference>
<dbReference type="InterPro" id="IPR050396">
    <property type="entry name" value="Glycosyltr_51/Transpeptidase"/>
</dbReference>
<comment type="similarity">
    <text evidence="4 23">In the C-terminal section; belongs to the transpeptidase family.</text>
</comment>
<evidence type="ECO:0000259" key="26">
    <source>
        <dbReference type="Pfam" id="PF00905"/>
    </source>
</evidence>
<dbReference type="GO" id="GO:0008360">
    <property type="term" value="P:regulation of cell shape"/>
    <property type="evidence" value="ECO:0007669"/>
    <property type="project" value="UniProtKB-UniRule"/>
</dbReference>
<feature type="domain" description="Penicillin-binding protein transpeptidase" evidence="26">
    <location>
        <begin position="421"/>
        <end position="660"/>
    </location>
</feature>
<evidence type="ECO:0000256" key="16">
    <source>
        <dbReference type="ARBA" id="ARBA00023251"/>
    </source>
</evidence>
<dbReference type="InterPro" id="IPR012338">
    <property type="entry name" value="Beta-lactam/transpept-like"/>
</dbReference>
<dbReference type="InterPro" id="IPR001460">
    <property type="entry name" value="PCN-bd_Tpept"/>
</dbReference>
<evidence type="ECO:0000256" key="20">
    <source>
        <dbReference type="ARBA" id="ARBA00034000"/>
    </source>
</evidence>
<evidence type="ECO:0000256" key="19">
    <source>
        <dbReference type="ARBA" id="ARBA00032454"/>
    </source>
</evidence>
<comment type="subcellular location">
    <subcellularLocation>
        <location evidence="2">Cell membrane</location>
    </subcellularLocation>
</comment>
<dbReference type="GO" id="GO:0009274">
    <property type="term" value="C:peptidoglycan-based cell wall"/>
    <property type="evidence" value="ECO:0007669"/>
    <property type="project" value="UniProtKB-UniRule"/>
</dbReference>
<dbReference type="GO" id="GO:0009002">
    <property type="term" value="F:serine-type D-Ala-D-Ala carboxypeptidase activity"/>
    <property type="evidence" value="ECO:0007669"/>
    <property type="project" value="UniProtKB-EC"/>
</dbReference>
<keyword evidence="30" id="KW-1185">Reference proteome</keyword>
<evidence type="ECO:0000256" key="11">
    <source>
        <dbReference type="ARBA" id="ARBA00022679"/>
    </source>
</evidence>
<dbReference type="PANTHER" id="PTHR32282:SF11">
    <property type="entry name" value="PENICILLIN-BINDING PROTEIN 1B"/>
    <property type="match status" value="1"/>
</dbReference>
<dbReference type="STRING" id="1760988.SAMN02949497_3490"/>
<evidence type="ECO:0000256" key="17">
    <source>
        <dbReference type="ARBA" id="ARBA00023268"/>
    </source>
</evidence>
<keyword evidence="9" id="KW-0645">Protease</keyword>
<evidence type="ECO:0000256" key="8">
    <source>
        <dbReference type="ARBA" id="ARBA00022645"/>
    </source>
</evidence>
<comment type="function">
    <text evidence="1 23">Cell wall formation. Synthesis of cross-linked peptidoglycan from the lipid intermediates. The enzyme has a penicillin-insensitive transglycosylase N-terminal domain (formation of linear glycan strands) and a penicillin-sensitive transpeptidase C-terminal domain (cross-linking of the peptide subunits).</text>
</comment>
<evidence type="ECO:0000256" key="6">
    <source>
        <dbReference type="ARBA" id="ARBA00018637"/>
    </source>
</evidence>
<dbReference type="Pfam" id="PF00905">
    <property type="entry name" value="Transpeptidase"/>
    <property type="match status" value="1"/>
</dbReference>
<dbReference type="Pfam" id="PF00912">
    <property type="entry name" value="Transgly"/>
    <property type="match status" value="1"/>
</dbReference>
<evidence type="ECO:0000256" key="7">
    <source>
        <dbReference type="ARBA" id="ARBA00022475"/>
    </source>
</evidence>
<evidence type="ECO:0000259" key="28">
    <source>
        <dbReference type="Pfam" id="PF14814"/>
    </source>
</evidence>
<evidence type="ECO:0000256" key="10">
    <source>
        <dbReference type="ARBA" id="ARBA00022676"/>
    </source>
</evidence>
<keyword evidence="10 23" id="KW-0328">Glycosyltransferase</keyword>
<keyword evidence="25" id="KW-0812">Transmembrane</keyword>
<dbReference type="NCBIfam" id="TIGR02071">
    <property type="entry name" value="PBP_1b"/>
    <property type="match status" value="1"/>
</dbReference>
<dbReference type="GO" id="GO:0009252">
    <property type="term" value="P:peptidoglycan biosynthetic process"/>
    <property type="evidence" value="ECO:0007669"/>
    <property type="project" value="UniProtKB-UniRule"/>
</dbReference>
<evidence type="ECO:0000256" key="14">
    <source>
        <dbReference type="ARBA" id="ARBA00022984"/>
    </source>
</evidence>
<dbReference type="InterPro" id="IPR011813">
    <property type="entry name" value="PBP_1b"/>
</dbReference>
<keyword evidence="8" id="KW-0121">Carboxypeptidase</keyword>
<dbReference type="InterPro" id="IPR001264">
    <property type="entry name" value="Glyco_trans_51"/>
</dbReference>
<evidence type="ECO:0000256" key="25">
    <source>
        <dbReference type="SAM" id="Phobius"/>
    </source>
</evidence>
<evidence type="ECO:0000256" key="12">
    <source>
        <dbReference type="ARBA" id="ARBA00022801"/>
    </source>
</evidence>
<dbReference type="GO" id="GO:0008658">
    <property type="term" value="F:penicillin binding"/>
    <property type="evidence" value="ECO:0007669"/>
    <property type="project" value="UniProtKB-UniRule"/>
</dbReference>
<name>A0A1Y6D0E7_9GAMM</name>
<evidence type="ECO:0000256" key="1">
    <source>
        <dbReference type="ARBA" id="ARBA00002624"/>
    </source>
</evidence>
<evidence type="ECO:0000256" key="13">
    <source>
        <dbReference type="ARBA" id="ARBA00022960"/>
    </source>
</evidence>
<protein>
    <recommendedName>
        <fullName evidence="6 22">Penicillin-binding protein 1B</fullName>
        <shortName evidence="23">PBP-1b</shortName>
        <shortName evidence="23">PBP1b</shortName>
    </recommendedName>
    <alternativeName>
        <fullName evidence="19 23">Murein polymerase</fullName>
    </alternativeName>
</protein>
<comment type="similarity">
    <text evidence="5 23">In the N-terminal section; belongs to the glycosyltransferase 51 family.</text>
</comment>
<evidence type="ECO:0000256" key="24">
    <source>
        <dbReference type="PIRSR" id="PIRSR002799-1"/>
    </source>
</evidence>
<dbReference type="PANTHER" id="PTHR32282">
    <property type="entry name" value="BINDING PROTEIN TRANSPEPTIDASE, PUTATIVE-RELATED"/>
    <property type="match status" value="1"/>
</dbReference>
<keyword evidence="12" id="KW-0378">Hydrolase</keyword>
<comment type="catalytic activity">
    <reaction evidence="21">
        <text>[GlcNAc-(1-&gt;4)-Mur2Ac(oyl-L-Ala-gamma-D-Glu-L-Lys-D-Ala-D-Ala)](n)-di-trans,octa-cis-undecaprenyl diphosphate + beta-D-GlcNAc-(1-&gt;4)-Mur2Ac(oyl-L-Ala-gamma-D-Glu-L-Lys-D-Ala-D-Ala)-di-trans,octa-cis-undecaprenyl diphosphate = [GlcNAc-(1-&gt;4)-Mur2Ac(oyl-L-Ala-gamma-D-Glu-L-Lys-D-Ala-D-Ala)](n+1)-di-trans,octa-cis-undecaprenyl diphosphate + di-trans,octa-cis-undecaprenyl diphosphate + H(+)</text>
        <dbReference type="Rhea" id="RHEA:23708"/>
        <dbReference type="Rhea" id="RHEA-COMP:9602"/>
        <dbReference type="Rhea" id="RHEA-COMP:9603"/>
        <dbReference type="ChEBI" id="CHEBI:15378"/>
        <dbReference type="ChEBI" id="CHEBI:58405"/>
        <dbReference type="ChEBI" id="CHEBI:60033"/>
        <dbReference type="ChEBI" id="CHEBI:78435"/>
        <dbReference type="EC" id="2.4.99.28"/>
    </reaction>
</comment>
<dbReference type="PIRSF" id="PIRSF002799">
    <property type="entry name" value="PBP_1b"/>
    <property type="match status" value="1"/>
</dbReference>
<keyword evidence="25" id="KW-1133">Transmembrane helix</keyword>